<dbReference type="SUPFAM" id="SSF140996">
    <property type="entry name" value="Hermes dimerisation domain"/>
    <property type="match status" value="1"/>
</dbReference>
<dbReference type="PANTHER" id="PTHR37984:SF5">
    <property type="entry name" value="PROTEIN NYNRIN-LIKE"/>
    <property type="match status" value="1"/>
</dbReference>
<gene>
    <name evidence="2" type="ORF">ROHU_021175</name>
</gene>
<dbReference type="InterPro" id="IPR012337">
    <property type="entry name" value="RNaseH-like_sf"/>
</dbReference>
<dbReference type="EMBL" id="QBIY01012274">
    <property type="protein sequence ID" value="RXN25828.1"/>
    <property type="molecule type" value="Genomic_DNA"/>
</dbReference>
<dbReference type="Pfam" id="PF00665">
    <property type="entry name" value="rve"/>
    <property type="match status" value="1"/>
</dbReference>
<dbReference type="STRING" id="84645.A0A498MVG2"/>
<dbReference type="Proteomes" id="UP000290572">
    <property type="component" value="Unassembled WGS sequence"/>
</dbReference>
<dbReference type="Gene3D" id="1.10.10.1070">
    <property type="entry name" value="Zinc finger, BED domain-containing"/>
    <property type="match status" value="1"/>
</dbReference>
<dbReference type="Gene3D" id="3.20.20.80">
    <property type="entry name" value="Glycosidases"/>
    <property type="match status" value="1"/>
</dbReference>
<feature type="domain" description="Integrase catalytic" evidence="1">
    <location>
        <begin position="83"/>
        <end position="267"/>
    </location>
</feature>
<dbReference type="PANTHER" id="PTHR37984">
    <property type="entry name" value="PROTEIN CBG26694"/>
    <property type="match status" value="1"/>
</dbReference>
<comment type="caution">
    <text evidence="2">The sequence shown here is derived from an EMBL/GenBank/DDBJ whole genome shotgun (WGS) entry which is preliminary data.</text>
</comment>
<dbReference type="PROSITE" id="PS50994">
    <property type="entry name" value="INTEGRASE"/>
    <property type="match status" value="1"/>
</dbReference>
<dbReference type="AlphaFoldDB" id="A0A498MVG2"/>
<protein>
    <submittedName>
        <fullName evidence="2">Pancreatic alpha-amylase-like protein</fullName>
    </submittedName>
</protein>
<organism evidence="2 3">
    <name type="scientific">Labeo rohita</name>
    <name type="common">Indian major carp</name>
    <name type="synonym">Cyprinus rohita</name>
    <dbReference type="NCBI Taxonomy" id="84645"/>
    <lineage>
        <taxon>Eukaryota</taxon>
        <taxon>Metazoa</taxon>
        <taxon>Chordata</taxon>
        <taxon>Craniata</taxon>
        <taxon>Vertebrata</taxon>
        <taxon>Euteleostomi</taxon>
        <taxon>Actinopterygii</taxon>
        <taxon>Neopterygii</taxon>
        <taxon>Teleostei</taxon>
        <taxon>Ostariophysi</taxon>
        <taxon>Cypriniformes</taxon>
        <taxon>Cyprinidae</taxon>
        <taxon>Labeoninae</taxon>
        <taxon>Labeonini</taxon>
        <taxon>Labeo</taxon>
    </lineage>
</organism>
<dbReference type="SUPFAM" id="SSF51445">
    <property type="entry name" value="(Trans)glycosidases"/>
    <property type="match status" value="1"/>
</dbReference>
<evidence type="ECO:0000313" key="2">
    <source>
        <dbReference type="EMBL" id="RXN25828.1"/>
    </source>
</evidence>
<dbReference type="InterPro" id="IPR036397">
    <property type="entry name" value="RNaseH_sf"/>
</dbReference>
<name>A0A498MVG2_LABRO</name>
<evidence type="ECO:0000313" key="3">
    <source>
        <dbReference type="Proteomes" id="UP000290572"/>
    </source>
</evidence>
<accession>A0A498MVG2</accession>
<reference evidence="2 3" key="1">
    <citation type="submission" date="2018-03" db="EMBL/GenBank/DDBJ databases">
        <title>Draft genome sequence of Rohu Carp (Labeo rohita).</title>
        <authorList>
            <person name="Das P."/>
            <person name="Kushwaha B."/>
            <person name="Joshi C.G."/>
            <person name="Kumar D."/>
            <person name="Nagpure N.S."/>
            <person name="Sahoo L."/>
            <person name="Das S.P."/>
            <person name="Bit A."/>
            <person name="Patnaik S."/>
            <person name="Meher P.K."/>
            <person name="Jayasankar P."/>
            <person name="Koringa P.G."/>
            <person name="Patel N.V."/>
            <person name="Hinsu A.T."/>
            <person name="Kumar R."/>
            <person name="Pandey M."/>
            <person name="Agarwal S."/>
            <person name="Srivastava S."/>
            <person name="Singh M."/>
            <person name="Iquebal M.A."/>
            <person name="Jaiswal S."/>
            <person name="Angadi U.B."/>
            <person name="Kumar N."/>
            <person name="Raza M."/>
            <person name="Shah T.M."/>
            <person name="Rai A."/>
            <person name="Jena J.K."/>
        </authorList>
    </citation>
    <scope>NUCLEOTIDE SEQUENCE [LARGE SCALE GENOMIC DNA]</scope>
    <source>
        <strain evidence="2">DASCIFA01</strain>
        <tissue evidence="2">Testis</tissue>
    </source>
</reference>
<dbReference type="GO" id="GO:0003676">
    <property type="term" value="F:nucleic acid binding"/>
    <property type="evidence" value="ECO:0007669"/>
    <property type="project" value="InterPro"/>
</dbReference>
<evidence type="ECO:0000259" key="1">
    <source>
        <dbReference type="PROSITE" id="PS50994"/>
    </source>
</evidence>
<dbReference type="InterPro" id="IPR001584">
    <property type="entry name" value="Integrase_cat-core"/>
</dbReference>
<proteinExistence type="predicted"/>
<keyword evidence="3" id="KW-1185">Reference proteome</keyword>
<sequence length="417" mass="47528">MADEQKKDPECQEIMVNAKKQHTTDLKRTHYVIKNEVLFRSVPCPKEEFAYWPSIRTDVWQHCTECRKCQVYKPTNLKPAGSLQSVPIVEPGFMLGMDIMGPFPRSTHQNEYLLVIVDYFSKWVEVFPMRNAKATTIVKILLEEIFTRWGTPAFIVSDRGTQFTSKLLEQLCKQWQVTQKLTTAYHPQSNLTERVSLSLKTMIAMYVEENHRTWDQWLSNSIPKKRLDNKLLKMMVKDMQPYNTVKDEGFREFVYALDPRKLITSVTTDMWTSINTEAYLAVTAHFIIDDSLMSCLLDVHRSVLQVKALLSQPPGTLGGRDISQFGYNLCSRSGKENEMRDMITRCNNVGVNIYVDAVINHMCGAGGGSGTHSSCGSYFNANSKDFPTVPYSYLDFNDGKCSTGSGNIENYGDIYQG</sequence>
<dbReference type="Gene3D" id="3.30.420.10">
    <property type="entry name" value="Ribonuclease H-like superfamily/Ribonuclease H"/>
    <property type="match status" value="1"/>
</dbReference>
<dbReference type="InterPro" id="IPR050951">
    <property type="entry name" value="Retrovirus_Pol_polyprotein"/>
</dbReference>
<dbReference type="GO" id="GO:0015074">
    <property type="term" value="P:DNA integration"/>
    <property type="evidence" value="ECO:0007669"/>
    <property type="project" value="InterPro"/>
</dbReference>
<dbReference type="InterPro" id="IPR017853">
    <property type="entry name" value="GH"/>
</dbReference>
<dbReference type="SUPFAM" id="SSF53098">
    <property type="entry name" value="Ribonuclease H-like"/>
    <property type="match status" value="1"/>
</dbReference>